<evidence type="ECO:0000313" key="8">
    <source>
        <dbReference type="EMBL" id="ORY98655.1"/>
    </source>
</evidence>
<dbReference type="InterPro" id="IPR001680">
    <property type="entry name" value="WD40_rpt"/>
</dbReference>
<feature type="domain" description="CDC20/Fizzy WD40" evidence="7">
    <location>
        <begin position="135"/>
        <end position="432"/>
    </location>
</feature>
<keyword evidence="2 5" id="KW-0853">WD repeat</keyword>
<dbReference type="Proteomes" id="UP000242180">
    <property type="component" value="Unassembled WGS sequence"/>
</dbReference>
<feature type="compositionally biased region" description="Basic and acidic residues" evidence="6">
    <location>
        <begin position="1"/>
        <end position="24"/>
    </location>
</feature>
<evidence type="ECO:0000256" key="2">
    <source>
        <dbReference type="ARBA" id="ARBA00022574"/>
    </source>
</evidence>
<dbReference type="GO" id="GO:1905786">
    <property type="term" value="P:positive regulation of anaphase-promoting complex-dependent catabolic process"/>
    <property type="evidence" value="ECO:0007669"/>
    <property type="project" value="TreeGrafter"/>
</dbReference>
<dbReference type="GO" id="GO:0031145">
    <property type="term" value="P:anaphase-promoting complex-dependent catabolic process"/>
    <property type="evidence" value="ECO:0007669"/>
    <property type="project" value="TreeGrafter"/>
</dbReference>
<dbReference type="InterPro" id="IPR033010">
    <property type="entry name" value="Cdc20/Fizzy"/>
</dbReference>
<protein>
    <submittedName>
        <fullName evidence="8">WD40-repeat-containing domain protein</fullName>
    </submittedName>
</protein>
<feature type="region of interest" description="Disordered" evidence="6">
    <location>
        <begin position="1"/>
        <end position="29"/>
    </location>
</feature>
<evidence type="ECO:0000256" key="6">
    <source>
        <dbReference type="SAM" id="MobiDB-lite"/>
    </source>
</evidence>
<dbReference type="STRING" id="13706.A0A1X2HHT1"/>
<dbReference type="InterPro" id="IPR019775">
    <property type="entry name" value="WD40_repeat_CS"/>
</dbReference>
<feature type="repeat" description="WD" evidence="5">
    <location>
        <begin position="304"/>
        <end position="348"/>
    </location>
</feature>
<evidence type="ECO:0000259" key="7">
    <source>
        <dbReference type="Pfam" id="PF24807"/>
    </source>
</evidence>
<dbReference type="Pfam" id="PF24807">
    <property type="entry name" value="WD40_CDC20-Fz"/>
    <property type="match status" value="1"/>
</dbReference>
<dbReference type="FunCoup" id="A0A1X2HHT1">
    <property type="interactions" value="259"/>
</dbReference>
<accession>A0A1X2HHT1</accession>
<dbReference type="PANTHER" id="PTHR19918:SF1">
    <property type="entry name" value="FIZZY-RELATED PROTEIN HOMOLOG"/>
    <property type="match status" value="1"/>
</dbReference>
<dbReference type="InterPro" id="IPR036322">
    <property type="entry name" value="WD40_repeat_dom_sf"/>
</dbReference>
<dbReference type="GO" id="GO:0005680">
    <property type="term" value="C:anaphase-promoting complex"/>
    <property type="evidence" value="ECO:0007669"/>
    <property type="project" value="TreeGrafter"/>
</dbReference>
<feature type="compositionally biased region" description="Low complexity" evidence="6">
    <location>
        <begin position="79"/>
        <end position="95"/>
    </location>
</feature>
<dbReference type="OrthoDB" id="10263272at2759"/>
<dbReference type="PROSITE" id="PS50082">
    <property type="entry name" value="WD_REPEATS_2"/>
    <property type="match status" value="3"/>
</dbReference>
<dbReference type="PROSITE" id="PS00678">
    <property type="entry name" value="WD_REPEATS_1"/>
    <property type="match status" value="2"/>
</dbReference>
<organism evidence="8 9">
    <name type="scientific">Syncephalastrum racemosum</name>
    <name type="common">Filamentous fungus</name>
    <dbReference type="NCBI Taxonomy" id="13706"/>
    <lineage>
        <taxon>Eukaryota</taxon>
        <taxon>Fungi</taxon>
        <taxon>Fungi incertae sedis</taxon>
        <taxon>Mucoromycota</taxon>
        <taxon>Mucoromycotina</taxon>
        <taxon>Mucoromycetes</taxon>
        <taxon>Mucorales</taxon>
        <taxon>Syncephalastraceae</taxon>
        <taxon>Syncephalastrum</taxon>
    </lineage>
</organism>
<sequence>MPLRDDTLARDFKMMDTSDSERNPYSDLDYNSERTMHQRRKRAYFRGSILGDLTAAEEYIADDASPHRGRTQKIFQYGRTSPSPERTTPSSPSNRNTRINDTYYDFFGAVDPCQRILSARARPKRDISRTAIKILDAPELQDDFYLNLVDWGRDDCLAVGLGSCVYLWSAQTSRVTKLCDFVNDTISSVGWSNMSNSLAIGTAKGHIHLWDTHEPRHIRTWTGHNARVGALAWNQNSITSGSRDHNIYHRDVRSPDPFYQRLEQHTQEVCGLKWDEGGTRLASGGNDNKLYVWESVSDKVLCKFEEHSAAVKAIGWSPHDRGLLASGGGTADKTIKFWNVNSGKLLASYDTGSQVCNVAWSKKTNELVSTHGYASNSDSSSNQVIVWQAQNGTELHRIATLSGHSSRVLYMSMNQEGSTIVTGAGDETLRFWDVFRDTAKHMRMRPRRPGGLR</sequence>
<keyword evidence="3" id="KW-0677">Repeat</keyword>
<dbReference type="SMART" id="SM00320">
    <property type="entry name" value="WD40"/>
    <property type="match status" value="6"/>
</dbReference>
<dbReference type="AlphaFoldDB" id="A0A1X2HHT1"/>
<evidence type="ECO:0000256" key="3">
    <source>
        <dbReference type="ARBA" id="ARBA00022737"/>
    </source>
</evidence>
<dbReference type="PANTHER" id="PTHR19918">
    <property type="entry name" value="CELL DIVISION CYCLE 20 CDC20 FIZZY -RELATED"/>
    <property type="match status" value="1"/>
</dbReference>
<name>A0A1X2HHT1_SYNRA</name>
<dbReference type="SUPFAM" id="SSF50978">
    <property type="entry name" value="WD40 repeat-like"/>
    <property type="match status" value="1"/>
</dbReference>
<feature type="repeat" description="WD" evidence="5">
    <location>
        <begin position="401"/>
        <end position="434"/>
    </location>
</feature>
<dbReference type="GO" id="GO:0010997">
    <property type="term" value="F:anaphase-promoting complex binding"/>
    <property type="evidence" value="ECO:0007669"/>
    <property type="project" value="InterPro"/>
</dbReference>
<dbReference type="InParanoid" id="A0A1X2HHT1"/>
<feature type="region of interest" description="Disordered" evidence="6">
    <location>
        <begin position="75"/>
        <end position="98"/>
    </location>
</feature>
<evidence type="ECO:0000256" key="4">
    <source>
        <dbReference type="ARBA" id="ARBA00023306"/>
    </source>
</evidence>
<keyword evidence="4" id="KW-0131">Cell cycle</keyword>
<evidence type="ECO:0000256" key="1">
    <source>
        <dbReference type="ARBA" id="ARBA00006445"/>
    </source>
</evidence>
<dbReference type="Gene3D" id="2.130.10.10">
    <property type="entry name" value="YVTN repeat-like/Quinoprotein amine dehydrogenase"/>
    <property type="match status" value="1"/>
</dbReference>
<dbReference type="InterPro" id="IPR015943">
    <property type="entry name" value="WD40/YVTN_repeat-like_dom_sf"/>
</dbReference>
<comment type="similarity">
    <text evidence="1">Belongs to the WD repeat CDC20/Fizzy family.</text>
</comment>
<evidence type="ECO:0000313" key="9">
    <source>
        <dbReference type="Proteomes" id="UP000242180"/>
    </source>
</evidence>
<dbReference type="OMA" id="FHHEYEK"/>
<dbReference type="PROSITE" id="PS50294">
    <property type="entry name" value="WD_REPEATS_REGION"/>
    <property type="match status" value="2"/>
</dbReference>
<dbReference type="EMBL" id="MCGN01000003">
    <property type="protein sequence ID" value="ORY98655.1"/>
    <property type="molecule type" value="Genomic_DNA"/>
</dbReference>
<comment type="caution">
    <text evidence="8">The sequence shown here is derived from an EMBL/GenBank/DDBJ whole genome shotgun (WGS) entry which is preliminary data.</text>
</comment>
<dbReference type="GO" id="GO:1990757">
    <property type="term" value="F:ubiquitin ligase activator activity"/>
    <property type="evidence" value="ECO:0007669"/>
    <property type="project" value="TreeGrafter"/>
</dbReference>
<evidence type="ECO:0000256" key="5">
    <source>
        <dbReference type="PROSITE-ProRule" id="PRU00221"/>
    </source>
</evidence>
<feature type="repeat" description="WD" evidence="5">
    <location>
        <begin position="262"/>
        <end position="294"/>
    </location>
</feature>
<reference evidence="8 9" key="1">
    <citation type="submission" date="2016-07" db="EMBL/GenBank/DDBJ databases">
        <title>Pervasive Adenine N6-methylation of Active Genes in Fungi.</title>
        <authorList>
            <consortium name="DOE Joint Genome Institute"/>
            <person name="Mondo S.J."/>
            <person name="Dannebaum R.O."/>
            <person name="Kuo R.C."/>
            <person name="Labutti K."/>
            <person name="Haridas S."/>
            <person name="Kuo A."/>
            <person name="Salamov A."/>
            <person name="Ahrendt S.R."/>
            <person name="Lipzen A."/>
            <person name="Sullivan W."/>
            <person name="Andreopoulos W.B."/>
            <person name="Clum A."/>
            <person name="Lindquist E."/>
            <person name="Daum C."/>
            <person name="Ramamoorthy G.K."/>
            <person name="Gryganskyi A."/>
            <person name="Culley D."/>
            <person name="Magnuson J.K."/>
            <person name="James T.Y."/>
            <person name="O'Malley M.A."/>
            <person name="Stajich J.E."/>
            <person name="Spatafora J.W."/>
            <person name="Visel A."/>
            <person name="Grigoriev I.V."/>
        </authorList>
    </citation>
    <scope>NUCLEOTIDE SEQUENCE [LARGE SCALE GENOMIC DNA]</scope>
    <source>
        <strain evidence="8 9">NRRL 2496</strain>
    </source>
</reference>
<dbReference type="InterPro" id="IPR056150">
    <property type="entry name" value="WD40_CDC20-Fz"/>
</dbReference>
<keyword evidence="9" id="KW-1185">Reference proteome</keyword>
<proteinExistence type="inferred from homology"/>
<gene>
    <name evidence="8" type="ORF">BCR43DRAFT_530167</name>
</gene>